<dbReference type="Gene3D" id="1.10.510.10">
    <property type="entry name" value="Transferase(Phosphotransferase) domain 1"/>
    <property type="match status" value="1"/>
</dbReference>
<proteinExistence type="predicted"/>
<protein>
    <recommendedName>
        <fullName evidence="1">non-specific serine/threonine protein kinase</fullName>
        <ecNumber evidence="1">2.7.11.1</ecNumber>
    </recommendedName>
</protein>
<keyword evidence="4" id="KW-0547">Nucleotide-binding</keyword>
<evidence type="ECO:0000256" key="4">
    <source>
        <dbReference type="ARBA" id="ARBA00022741"/>
    </source>
</evidence>
<evidence type="ECO:0000256" key="1">
    <source>
        <dbReference type="ARBA" id="ARBA00012513"/>
    </source>
</evidence>
<dbReference type="SUPFAM" id="SSF56112">
    <property type="entry name" value="Protein kinase-like (PK-like)"/>
    <property type="match status" value="1"/>
</dbReference>
<evidence type="ECO:0000313" key="11">
    <source>
        <dbReference type="Proteomes" id="UP000326565"/>
    </source>
</evidence>
<gene>
    <name evidence="10" type="ORF">BDV29DRAFT_171522</name>
</gene>
<feature type="domain" description="Protein kinase" evidence="9">
    <location>
        <begin position="1"/>
        <end position="98"/>
    </location>
</feature>
<evidence type="ECO:0000313" key="10">
    <source>
        <dbReference type="EMBL" id="KAB8075648.1"/>
    </source>
</evidence>
<comment type="catalytic activity">
    <reaction evidence="7">
        <text>L-threonyl-[protein] + ATP = O-phospho-L-threonyl-[protein] + ADP + H(+)</text>
        <dbReference type="Rhea" id="RHEA:46608"/>
        <dbReference type="Rhea" id="RHEA-COMP:11060"/>
        <dbReference type="Rhea" id="RHEA-COMP:11605"/>
        <dbReference type="ChEBI" id="CHEBI:15378"/>
        <dbReference type="ChEBI" id="CHEBI:30013"/>
        <dbReference type="ChEBI" id="CHEBI:30616"/>
        <dbReference type="ChEBI" id="CHEBI:61977"/>
        <dbReference type="ChEBI" id="CHEBI:456216"/>
        <dbReference type="EC" id="2.7.11.1"/>
    </reaction>
</comment>
<dbReference type="Pfam" id="PF01163">
    <property type="entry name" value="RIO1"/>
    <property type="match status" value="1"/>
</dbReference>
<dbReference type="Proteomes" id="UP000326565">
    <property type="component" value="Unassembled WGS sequence"/>
</dbReference>
<keyword evidence="11" id="KW-1185">Reference proteome</keyword>
<name>A0A5N5X4G5_9EURO</name>
<organism evidence="10 11">
    <name type="scientific">Aspergillus leporis</name>
    <dbReference type="NCBI Taxonomy" id="41062"/>
    <lineage>
        <taxon>Eukaryota</taxon>
        <taxon>Fungi</taxon>
        <taxon>Dikarya</taxon>
        <taxon>Ascomycota</taxon>
        <taxon>Pezizomycotina</taxon>
        <taxon>Eurotiomycetes</taxon>
        <taxon>Eurotiomycetidae</taxon>
        <taxon>Eurotiales</taxon>
        <taxon>Aspergillaceae</taxon>
        <taxon>Aspergillus</taxon>
        <taxon>Aspergillus subgen. Circumdati</taxon>
    </lineage>
</organism>
<keyword evidence="3" id="KW-0808">Transferase</keyword>
<evidence type="ECO:0000256" key="7">
    <source>
        <dbReference type="ARBA" id="ARBA00047899"/>
    </source>
</evidence>
<dbReference type="InterPro" id="IPR011009">
    <property type="entry name" value="Kinase-like_dom_sf"/>
</dbReference>
<evidence type="ECO:0000256" key="8">
    <source>
        <dbReference type="ARBA" id="ARBA00048679"/>
    </source>
</evidence>
<dbReference type="PROSITE" id="PS50011">
    <property type="entry name" value="PROTEIN_KINASE_DOM"/>
    <property type="match status" value="1"/>
</dbReference>
<dbReference type="InterPro" id="IPR000719">
    <property type="entry name" value="Prot_kinase_dom"/>
</dbReference>
<evidence type="ECO:0000256" key="5">
    <source>
        <dbReference type="ARBA" id="ARBA00022777"/>
    </source>
</evidence>
<dbReference type="EC" id="2.7.11.1" evidence="1"/>
<dbReference type="GO" id="GO:0005524">
    <property type="term" value="F:ATP binding"/>
    <property type="evidence" value="ECO:0007669"/>
    <property type="project" value="UniProtKB-KW"/>
</dbReference>
<comment type="catalytic activity">
    <reaction evidence="8">
        <text>L-seryl-[protein] + ATP = O-phospho-L-seryl-[protein] + ADP + H(+)</text>
        <dbReference type="Rhea" id="RHEA:17989"/>
        <dbReference type="Rhea" id="RHEA-COMP:9863"/>
        <dbReference type="Rhea" id="RHEA-COMP:11604"/>
        <dbReference type="ChEBI" id="CHEBI:15378"/>
        <dbReference type="ChEBI" id="CHEBI:29999"/>
        <dbReference type="ChEBI" id="CHEBI:30616"/>
        <dbReference type="ChEBI" id="CHEBI:83421"/>
        <dbReference type="ChEBI" id="CHEBI:456216"/>
        <dbReference type="EC" id="2.7.11.1"/>
    </reaction>
</comment>
<keyword evidence="6" id="KW-0067">ATP-binding</keyword>
<evidence type="ECO:0000256" key="6">
    <source>
        <dbReference type="ARBA" id="ARBA00022840"/>
    </source>
</evidence>
<evidence type="ECO:0000259" key="9">
    <source>
        <dbReference type="PROSITE" id="PS50011"/>
    </source>
</evidence>
<dbReference type="GO" id="GO:0004674">
    <property type="term" value="F:protein serine/threonine kinase activity"/>
    <property type="evidence" value="ECO:0007669"/>
    <property type="project" value="UniProtKB-KW"/>
</dbReference>
<dbReference type="EMBL" id="ML732191">
    <property type="protein sequence ID" value="KAB8075648.1"/>
    <property type="molecule type" value="Genomic_DNA"/>
</dbReference>
<accession>A0A5N5X4G5</accession>
<keyword evidence="5" id="KW-0418">Kinase</keyword>
<reference evidence="10 11" key="1">
    <citation type="submission" date="2019-04" db="EMBL/GenBank/DDBJ databases">
        <title>Friends and foes A comparative genomics study of 23 Aspergillus species from section Flavi.</title>
        <authorList>
            <consortium name="DOE Joint Genome Institute"/>
            <person name="Kjaerbolling I."/>
            <person name="Vesth T."/>
            <person name="Frisvad J.C."/>
            <person name="Nybo J.L."/>
            <person name="Theobald S."/>
            <person name="Kildgaard S."/>
            <person name="Isbrandt T."/>
            <person name="Kuo A."/>
            <person name="Sato A."/>
            <person name="Lyhne E.K."/>
            <person name="Kogle M.E."/>
            <person name="Wiebenga A."/>
            <person name="Kun R.S."/>
            <person name="Lubbers R.J."/>
            <person name="Makela M.R."/>
            <person name="Barry K."/>
            <person name="Chovatia M."/>
            <person name="Clum A."/>
            <person name="Daum C."/>
            <person name="Haridas S."/>
            <person name="He G."/>
            <person name="LaButti K."/>
            <person name="Lipzen A."/>
            <person name="Mondo S."/>
            <person name="Riley R."/>
            <person name="Salamov A."/>
            <person name="Simmons B.A."/>
            <person name="Magnuson J.K."/>
            <person name="Henrissat B."/>
            <person name="Mortensen U.H."/>
            <person name="Larsen T.O."/>
            <person name="Devries R.P."/>
            <person name="Grigoriev I.V."/>
            <person name="Machida M."/>
            <person name="Baker S.E."/>
            <person name="Andersen M.R."/>
        </authorList>
    </citation>
    <scope>NUCLEOTIDE SEQUENCE [LARGE SCALE GENOMIC DNA]</scope>
    <source>
        <strain evidence="10 11">CBS 151.66</strain>
    </source>
</reference>
<keyword evidence="2" id="KW-0723">Serine/threonine-protein kinase</keyword>
<evidence type="ECO:0000256" key="2">
    <source>
        <dbReference type="ARBA" id="ARBA00022527"/>
    </source>
</evidence>
<dbReference type="AlphaFoldDB" id="A0A5N5X4G5"/>
<sequence length="98" mass="10904">MSAVATVCQLHEMGVTHGDLNKYNMLITEHGVKLIDLGSSSAPEKVELAAATEEMESLAKWLVGESRIGKRYLLLQKKLPLAVMDMEGTYFFVETKLF</sequence>
<dbReference type="InterPro" id="IPR018934">
    <property type="entry name" value="RIO_dom"/>
</dbReference>
<evidence type="ECO:0000256" key="3">
    <source>
        <dbReference type="ARBA" id="ARBA00022679"/>
    </source>
</evidence>
<dbReference type="OrthoDB" id="2687876at2759"/>